<sequence>MKKTIKLNPPNSIEHQLMKTCELTNQVRQDTMQDLENIGEDFKHLFLVIQSVQRNYQALLDQNQQLQNLLLNLVKDCYCWQGNRCQNCQKILQALAKNPTNLDSESTEKYQDIVTQLRKRN</sequence>
<dbReference type="Proteomes" id="UP000184315">
    <property type="component" value="Unassembled WGS sequence"/>
</dbReference>
<organism evidence="2 3">
    <name type="scientific">Planktothrix tepida PCC 9214</name>
    <dbReference type="NCBI Taxonomy" id="671072"/>
    <lineage>
        <taxon>Bacteria</taxon>
        <taxon>Bacillati</taxon>
        <taxon>Cyanobacteriota</taxon>
        <taxon>Cyanophyceae</taxon>
        <taxon>Oscillatoriophycideae</taxon>
        <taxon>Oscillatoriales</taxon>
        <taxon>Microcoleaceae</taxon>
        <taxon>Planktothrix</taxon>
    </lineage>
</organism>
<protein>
    <submittedName>
        <fullName evidence="2">Uncharacterized protein</fullName>
    </submittedName>
</protein>
<keyword evidence="3" id="KW-1185">Reference proteome</keyword>
<dbReference type="RefSeq" id="WP_072717876.1">
    <property type="nucleotide sequence ID" value="NZ_LN889782.1"/>
</dbReference>
<dbReference type="AlphaFoldDB" id="A0A1J1LED8"/>
<evidence type="ECO:0000313" key="2">
    <source>
        <dbReference type="EMBL" id="CUR30933.1"/>
    </source>
</evidence>
<evidence type="ECO:0000313" key="3">
    <source>
        <dbReference type="Proteomes" id="UP000184315"/>
    </source>
</evidence>
<dbReference type="EMBL" id="CZDF01000132">
    <property type="protein sequence ID" value="CUR30933.1"/>
    <property type="molecule type" value="Genomic_DNA"/>
</dbReference>
<reference evidence="3" key="1">
    <citation type="submission" date="2015-10" db="EMBL/GenBank/DDBJ databases">
        <authorList>
            <person name="Regsiter A."/>
            <person name="william w."/>
        </authorList>
    </citation>
    <scope>NUCLEOTIDE SEQUENCE [LARGE SCALE GENOMIC DNA]</scope>
</reference>
<keyword evidence="1" id="KW-0175">Coiled coil</keyword>
<proteinExistence type="predicted"/>
<gene>
    <name evidence="2" type="ORF">PL9214290524</name>
</gene>
<evidence type="ECO:0000256" key="1">
    <source>
        <dbReference type="SAM" id="Coils"/>
    </source>
</evidence>
<accession>A0A1J1LED8</accession>
<feature type="coiled-coil region" evidence="1">
    <location>
        <begin position="49"/>
        <end position="76"/>
    </location>
</feature>
<name>A0A1J1LED8_9CYAN</name>
<dbReference type="STRING" id="671072.PL9214290524"/>